<dbReference type="EMBL" id="LS999521">
    <property type="protein sequence ID" value="VAX44612.1"/>
    <property type="molecule type" value="Genomic_DNA"/>
</dbReference>
<organism evidence="2 3">
    <name type="scientific">Acinetobacter calcoaceticus</name>
    <dbReference type="NCBI Taxonomy" id="471"/>
    <lineage>
        <taxon>Bacteria</taxon>
        <taxon>Pseudomonadati</taxon>
        <taxon>Pseudomonadota</taxon>
        <taxon>Gammaproteobacteria</taxon>
        <taxon>Moraxellales</taxon>
        <taxon>Moraxellaceae</taxon>
        <taxon>Acinetobacter</taxon>
        <taxon>Acinetobacter calcoaceticus/baumannii complex</taxon>
    </lineage>
</organism>
<protein>
    <submittedName>
        <fullName evidence="2">Putative ABC transporter solute-binding protein YclQ</fullName>
    </submittedName>
</protein>
<accession>A0A446ZJA6</accession>
<evidence type="ECO:0000313" key="2">
    <source>
        <dbReference type="EMBL" id="VAX44612.1"/>
    </source>
</evidence>
<dbReference type="SUPFAM" id="SSF53807">
    <property type="entry name" value="Helical backbone' metal receptor"/>
    <property type="match status" value="1"/>
</dbReference>
<gene>
    <name evidence="2" type="primary">yclQ</name>
    <name evidence="2" type="ORF">AC2117_01795</name>
</gene>
<reference evidence="2 3" key="1">
    <citation type="submission" date="2018-08" db="EMBL/GenBank/DDBJ databases">
        <authorList>
            <person name="Gonzaga-Molto A."/>
        </authorList>
    </citation>
    <scope>NUCLEOTIDE SEQUENCE [LARGE SCALE GENOMIC DNA]</scope>
    <source>
        <strain evidence="2">Acinetobacter calcoaceticus str. 2117</strain>
    </source>
</reference>
<evidence type="ECO:0000259" key="1">
    <source>
        <dbReference type="PROSITE" id="PS50983"/>
    </source>
</evidence>
<dbReference type="AlphaFoldDB" id="A0A446ZJA6"/>
<sequence length="349" mass="38649">MHCICALGAVMKLLLSILTLLILCGCSSSEQKRKTQEKLAAHSICVFDSTNTKVCVDKPAQRIVSLFESGLDGLYMLGQGHKVIGIPAEVYIQPLLFNAYSKIDQRIANRELATPSQGANATNIESLVLLKPDLVILGSGQTQTIELLRQFGIAVYVMESGTYQQVKEELSEIAVLSGAQKRAQEILSFSDEIVAEVTAKTARQPNKQSIYYAWSGGRIFSTSGRQSITNDFIELAGAYNIVQANANQPNVNPETLIEWNPDNIVLWNTNPKLIYERKELQGLSAVQNRKVFNLSPAFIYNPHTIKIIITAIYLNHSIYPEQSDLPVSALQQRILTQLYGEHLAKALVQ</sequence>
<dbReference type="Proteomes" id="UP000294355">
    <property type="component" value="Chromosome"/>
</dbReference>
<dbReference type="InterPro" id="IPR002491">
    <property type="entry name" value="ABC_transptr_periplasmic_BD"/>
</dbReference>
<dbReference type="PROSITE" id="PS50983">
    <property type="entry name" value="FE_B12_PBP"/>
    <property type="match status" value="1"/>
</dbReference>
<dbReference type="PANTHER" id="PTHR30535:SF34">
    <property type="entry name" value="MOLYBDATE-BINDING PROTEIN MOLA"/>
    <property type="match status" value="1"/>
</dbReference>
<dbReference type="Gene3D" id="3.40.50.1980">
    <property type="entry name" value="Nitrogenase molybdenum iron protein domain"/>
    <property type="match status" value="2"/>
</dbReference>
<dbReference type="PANTHER" id="PTHR30535">
    <property type="entry name" value="VITAMIN B12-BINDING PROTEIN"/>
    <property type="match status" value="1"/>
</dbReference>
<proteinExistence type="predicted"/>
<feature type="domain" description="Fe/B12 periplasmic-binding" evidence="1">
    <location>
        <begin position="62"/>
        <end position="322"/>
    </location>
</feature>
<dbReference type="InterPro" id="IPR050902">
    <property type="entry name" value="ABC_Transporter_SBP"/>
</dbReference>
<dbReference type="Pfam" id="PF01497">
    <property type="entry name" value="Peripla_BP_2"/>
    <property type="match status" value="1"/>
</dbReference>
<evidence type="ECO:0000313" key="3">
    <source>
        <dbReference type="Proteomes" id="UP000294355"/>
    </source>
</evidence>
<name>A0A446ZJA6_ACICA</name>